<gene>
    <name evidence="2" type="ordered locus">Tgr7_1952</name>
</gene>
<dbReference type="InterPro" id="IPR007410">
    <property type="entry name" value="LpqE-like"/>
</dbReference>
<reference evidence="2 3" key="1">
    <citation type="journal article" date="2011" name="Stand. Genomic Sci.">
        <title>Complete genome sequence of 'Thioalkalivibrio sulfidophilus' HL-EbGr7.</title>
        <authorList>
            <person name="Muyzer G."/>
            <person name="Sorokin D.Y."/>
            <person name="Mavromatis K."/>
            <person name="Lapidus A."/>
            <person name="Clum A."/>
            <person name="Ivanova N."/>
            <person name="Pati A."/>
            <person name="d'Haeseleer P."/>
            <person name="Woyke T."/>
            <person name="Kyrpides N.C."/>
        </authorList>
    </citation>
    <scope>NUCLEOTIDE SEQUENCE [LARGE SCALE GENOMIC DNA]</scope>
    <source>
        <strain evidence="2 3">HL-EbGR7</strain>
    </source>
</reference>
<organism evidence="2 3">
    <name type="scientific">Thioalkalivibrio sulfidiphilus (strain HL-EbGR7)</name>
    <dbReference type="NCBI Taxonomy" id="396588"/>
    <lineage>
        <taxon>Bacteria</taxon>
        <taxon>Pseudomonadati</taxon>
        <taxon>Pseudomonadota</taxon>
        <taxon>Gammaproteobacteria</taxon>
        <taxon>Chromatiales</taxon>
        <taxon>Ectothiorhodospiraceae</taxon>
        <taxon>Thioalkalivibrio</taxon>
    </lineage>
</organism>
<accession>B8GT18</accession>
<dbReference type="AlphaFoldDB" id="B8GT18"/>
<dbReference type="OrthoDB" id="9796962at2"/>
<dbReference type="eggNOG" id="COG2847">
    <property type="taxonomic scope" value="Bacteria"/>
</dbReference>
<name>B8GT18_THISH</name>
<sequence precursor="true">MKNLFISLLLASLAFASPVFAQDAASRMEVVEGAWVRSTPPNMKITAGYLSLRNNASTDHRLVAARSTVSDRVELHTHVHDMQTGMMQMRHVDHIDLPAGQTVALEPGGLHIMLMDLNTDLQPGIDVPLTLEFDDGSTLEIMAPVRRMTMGGHHQGHGQHRNH</sequence>
<proteinExistence type="predicted"/>
<dbReference type="SUPFAM" id="SSF110087">
    <property type="entry name" value="DR1885-like metal-binding protein"/>
    <property type="match status" value="1"/>
</dbReference>
<dbReference type="InterPro" id="IPR058248">
    <property type="entry name" value="Lxx211020-like"/>
</dbReference>
<evidence type="ECO:0000313" key="3">
    <source>
        <dbReference type="Proteomes" id="UP000002383"/>
    </source>
</evidence>
<dbReference type="InterPro" id="IPR036182">
    <property type="entry name" value="PCuAC_sf"/>
</dbReference>
<dbReference type="Gene3D" id="2.60.40.1890">
    <property type="entry name" value="PCu(A)C copper chaperone"/>
    <property type="match status" value="1"/>
</dbReference>
<dbReference type="STRING" id="396588.Tgr7_1952"/>
<evidence type="ECO:0008006" key="4">
    <source>
        <dbReference type="Google" id="ProtNLM"/>
    </source>
</evidence>
<dbReference type="HOGENOM" id="CLU_100939_1_2_6"/>
<dbReference type="Pfam" id="PF04314">
    <property type="entry name" value="PCuAC"/>
    <property type="match status" value="1"/>
</dbReference>
<dbReference type="RefSeq" id="WP_012638512.1">
    <property type="nucleotide sequence ID" value="NC_011901.1"/>
</dbReference>
<dbReference type="Proteomes" id="UP000002383">
    <property type="component" value="Chromosome"/>
</dbReference>
<feature type="signal peptide" evidence="1">
    <location>
        <begin position="1"/>
        <end position="21"/>
    </location>
</feature>
<evidence type="ECO:0000313" key="2">
    <source>
        <dbReference type="EMBL" id="ACL73033.1"/>
    </source>
</evidence>
<protein>
    <recommendedName>
        <fullName evidence="4">Copper chaperone PCu(A)C</fullName>
    </recommendedName>
</protein>
<dbReference type="PANTHER" id="PTHR36302:SF1">
    <property type="entry name" value="COPPER CHAPERONE PCU(A)C"/>
    <property type="match status" value="1"/>
</dbReference>
<keyword evidence="1" id="KW-0732">Signal</keyword>
<dbReference type="PANTHER" id="PTHR36302">
    <property type="entry name" value="BLR7088 PROTEIN"/>
    <property type="match status" value="1"/>
</dbReference>
<keyword evidence="3" id="KW-1185">Reference proteome</keyword>
<dbReference type="EMBL" id="CP001339">
    <property type="protein sequence ID" value="ACL73033.1"/>
    <property type="molecule type" value="Genomic_DNA"/>
</dbReference>
<dbReference type="KEGG" id="tgr:Tgr7_1952"/>
<evidence type="ECO:0000256" key="1">
    <source>
        <dbReference type="SAM" id="SignalP"/>
    </source>
</evidence>
<feature type="chain" id="PRO_5002873283" description="Copper chaperone PCu(A)C" evidence="1">
    <location>
        <begin position="22"/>
        <end position="163"/>
    </location>
</feature>